<evidence type="ECO:0000313" key="6">
    <source>
        <dbReference type="Proteomes" id="UP000663825"/>
    </source>
</evidence>
<keyword evidence="3" id="KW-0812">Transmembrane</keyword>
<keyword evidence="1" id="KW-0732">Signal</keyword>
<keyword evidence="2" id="KW-1015">Disulfide bond</keyword>
<dbReference type="AlphaFoldDB" id="A0A817VDU4"/>
<dbReference type="InterPro" id="IPR057774">
    <property type="entry name" value="D8C_UMOD/GP2/OIT3-like"/>
</dbReference>
<dbReference type="Pfam" id="PF23283">
    <property type="entry name" value="D8C_UMOD"/>
    <property type="match status" value="1"/>
</dbReference>
<dbReference type="OrthoDB" id="10317343at2759"/>
<feature type="transmembrane region" description="Helical" evidence="3">
    <location>
        <begin position="59"/>
        <end position="82"/>
    </location>
</feature>
<keyword evidence="3" id="KW-0472">Membrane</keyword>
<proteinExistence type="predicted"/>
<keyword evidence="3" id="KW-1133">Transmembrane helix</keyword>
<comment type="caution">
    <text evidence="5">The sequence shown here is derived from an EMBL/GenBank/DDBJ whole genome shotgun (WGS) entry which is preliminary data.</text>
</comment>
<evidence type="ECO:0000256" key="3">
    <source>
        <dbReference type="SAM" id="Phobius"/>
    </source>
</evidence>
<evidence type="ECO:0000256" key="2">
    <source>
        <dbReference type="ARBA" id="ARBA00023157"/>
    </source>
</evidence>
<evidence type="ECO:0000256" key="1">
    <source>
        <dbReference type="ARBA" id="ARBA00022729"/>
    </source>
</evidence>
<evidence type="ECO:0000259" key="4">
    <source>
        <dbReference type="Pfam" id="PF23283"/>
    </source>
</evidence>
<feature type="domain" description="UMOD/GP2/OIT3-like D8C" evidence="4">
    <location>
        <begin position="141"/>
        <end position="223"/>
    </location>
</feature>
<accession>A0A817VDU4</accession>
<protein>
    <recommendedName>
        <fullName evidence="4">UMOD/GP2/OIT3-like D8C domain-containing protein</fullName>
    </recommendedName>
</protein>
<sequence length="224" mass="24486">MDPLAPNSQHQFFTNVQPYNSMMPNVKGEHTNVKETNTAFKHMPSIKTAKESQCSWQKVLTVICIIHAIILVVAVIVIPIYISRLIISEITTTTAATTTVYLPNQCSNYTLDTDATRLSTYTIGSSGCDVTTYATPLWVRFTGGGATQLATTTPQTYRCATSATGWLVSALPSTVGSVVTGLVCFNWSSNICYWSSTISVANCNTFYIFLLVSPSQCSLRYCTQ</sequence>
<dbReference type="EMBL" id="CAJNXB010003841">
    <property type="protein sequence ID" value="CAF3340809.1"/>
    <property type="molecule type" value="Genomic_DNA"/>
</dbReference>
<name>A0A817VDU4_9BILA</name>
<reference evidence="5" key="1">
    <citation type="submission" date="2021-02" db="EMBL/GenBank/DDBJ databases">
        <authorList>
            <person name="Nowell W R."/>
        </authorList>
    </citation>
    <scope>NUCLEOTIDE SEQUENCE</scope>
</reference>
<organism evidence="5 6">
    <name type="scientific">Rotaria socialis</name>
    <dbReference type="NCBI Taxonomy" id="392032"/>
    <lineage>
        <taxon>Eukaryota</taxon>
        <taxon>Metazoa</taxon>
        <taxon>Spiralia</taxon>
        <taxon>Gnathifera</taxon>
        <taxon>Rotifera</taxon>
        <taxon>Eurotatoria</taxon>
        <taxon>Bdelloidea</taxon>
        <taxon>Philodinida</taxon>
        <taxon>Philodinidae</taxon>
        <taxon>Rotaria</taxon>
    </lineage>
</organism>
<dbReference type="Proteomes" id="UP000663825">
    <property type="component" value="Unassembled WGS sequence"/>
</dbReference>
<gene>
    <name evidence="5" type="ORF">TIS948_LOCUS22341</name>
</gene>
<evidence type="ECO:0000313" key="5">
    <source>
        <dbReference type="EMBL" id="CAF3340809.1"/>
    </source>
</evidence>